<evidence type="ECO:0000259" key="1">
    <source>
        <dbReference type="PROSITE" id="PS51725"/>
    </source>
</evidence>
<keyword evidence="2" id="KW-0560">Oxidoreductase</keyword>
<accession>A0ABN1VNM3</accession>
<dbReference type="EMBL" id="BAAALF010000002">
    <property type="protein sequence ID" value="GAA1216384.1"/>
    <property type="molecule type" value="Genomic_DNA"/>
</dbReference>
<protein>
    <submittedName>
        <fullName evidence="2">Antibiotic biosynthesis monooxygenase</fullName>
    </submittedName>
</protein>
<name>A0ABN1VNM3_9ACTN</name>
<dbReference type="InterPro" id="IPR007138">
    <property type="entry name" value="ABM_dom"/>
</dbReference>
<gene>
    <name evidence="2" type="ORF">GCM10009665_02810</name>
</gene>
<evidence type="ECO:0000313" key="3">
    <source>
        <dbReference type="Proteomes" id="UP001500037"/>
    </source>
</evidence>
<evidence type="ECO:0000313" key="2">
    <source>
        <dbReference type="EMBL" id="GAA1216384.1"/>
    </source>
</evidence>
<dbReference type="PROSITE" id="PS51725">
    <property type="entry name" value="ABM"/>
    <property type="match status" value="1"/>
</dbReference>
<dbReference type="Proteomes" id="UP001500037">
    <property type="component" value="Unassembled WGS sequence"/>
</dbReference>
<organism evidence="2 3">
    <name type="scientific">Kitasatospora nipponensis</name>
    <dbReference type="NCBI Taxonomy" id="258049"/>
    <lineage>
        <taxon>Bacteria</taxon>
        <taxon>Bacillati</taxon>
        <taxon>Actinomycetota</taxon>
        <taxon>Actinomycetes</taxon>
        <taxon>Kitasatosporales</taxon>
        <taxon>Streptomycetaceae</taxon>
        <taxon>Kitasatospora</taxon>
    </lineage>
</organism>
<dbReference type="SUPFAM" id="SSF54909">
    <property type="entry name" value="Dimeric alpha+beta barrel"/>
    <property type="match status" value="1"/>
</dbReference>
<keyword evidence="2" id="KW-0503">Monooxygenase</keyword>
<comment type="caution">
    <text evidence="2">The sequence shown here is derived from an EMBL/GenBank/DDBJ whole genome shotgun (WGS) entry which is preliminary data.</text>
</comment>
<feature type="domain" description="ABM" evidence="1">
    <location>
        <begin position="2"/>
        <end position="93"/>
    </location>
</feature>
<sequence length="101" mass="11670">MILESALLDVLPGQEDAFLAAFAEARPLIAVQRGFRSLELRRCLDEGRGSRFLLQVEWERLTDHTEGFRGSEQYQQWRALLHHFYAPFPEVEHYGEPLLGA</sequence>
<dbReference type="InterPro" id="IPR011008">
    <property type="entry name" value="Dimeric_a/b-barrel"/>
</dbReference>
<dbReference type="RefSeq" id="WP_344437993.1">
    <property type="nucleotide sequence ID" value="NZ_BAAALF010000002.1"/>
</dbReference>
<proteinExistence type="predicted"/>
<dbReference type="Gene3D" id="3.30.70.100">
    <property type="match status" value="1"/>
</dbReference>
<dbReference type="Pfam" id="PF03992">
    <property type="entry name" value="ABM"/>
    <property type="match status" value="1"/>
</dbReference>
<keyword evidence="3" id="KW-1185">Reference proteome</keyword>
<dbReference type="GO" id="GO:0004497">
    <property type="term" value="F:monooxygenase activity"/>
    <property type="evidence" value="ECO:0007669"/>
    <property type="project" value="UniProtKB-KW"/>
</dbReference>
<reference evidence="2 3" key="1">
    <citation type="journal article" date="2019" name="Int. J. Syst. Evol. Microbiol.">
        <title>The Global Catalogue of Microorganisms (GCM) 10K type strain sequencing project: providing services to taxonomists for standard genome sequencing and annotation.</title>
        <authorList>
            <consortium name="The Broad Institute Genomics Platform"/>
            <consortium name="The Broad Institute Genome Sequencing Center for Infectious Disease"/>
            <person name="Wu L."/>
            <person name="Ma J."/>
        </authorList>
    </citation>
    <scope>NUCLEOTIDE SEQUENCE [LARGE SCALE GENOMIC DNA]</scope>
    <source>
        <strain evidence="2 3">JCM 13004</strain>
    </source>
</reference>